<dbReference type="eggNOG" id="COG2814">
    <property type="taxonomic scope" value="Bacteria"/>
</dbReference>
<reference evidence="9 11" key="1">
    <citation type="submission" date="2014-03" db="EMBL/GenBank/DDBJ databases">
        <title>Complete genome sequence of the Radio-Resistant Rubrobacter radiotolerans RSPS-4.</title>
        <authorList>
            <person name="Egas C.C."/>
            <person name="Barroso C.C."/>
            <person name="Froufe H.J.C."/>
            <person name="Pacheco J.J."/>
            <person name="Albuquerque L.L."/>
            <person name="da Costa M.M.S."/>
        </authorList>
    </citation>
    <scope>NUCLEOTIDE SEQUENCE [LARGE SCALE GENOMIC DNA]</scope>
    <source>
        <strain evidence="9 11">RSPS-4</strain>
    </source>
</reference>
<evidence type="ECO:0000256" key="4">
    <source>
        <dbReference type="ARBA" id="ARBA00022692"/>
    </source>
</evidence>
<dbReference type="Proteomes" id="UP000025229">
    <property type="component" value="Chromosome"/>
</dbReference>
<dbReference type="RefSeq" id="WP_084263723.1">
    <property type="nucleotide sequence ID" value="NZ_CP007514.1"/>
</dbReference>
<evidence type="ECO:0000313" key="11">
    <source>
        <dbReference type="Proteomes" id="UP000025229"/>
    </source>
</evidence>
<evidence type="ECO:0000256" key="6">
    <source>
        <dbReference type="ARBA" id="ARBA00023136"/>
    </source>
</evidence>
<sequence length="413" mass="42358">MSTPSGSPRASLLRNGRFVRLWVGQSVSFVGDTITLVALVVLVADLTGSAASVGGVLVARLLPTLASPLVGVLADRLRDRRWLLVGVDVFRAAVLLSIIFVESVVALYPLVFLLGVCQTLFNPTIRSAFPGVVAGGDLTRANALISGSFSLAVATGPALGGVLVALVGVDAAFLIDALTFLVSAAFLLFVPMPSSRGAEGPATGEPGGESEESFVSELGAGFAYLRRARLPLGLVIGALLLLLAENSTVPAEPFLARDTFGAGEAGYGFLVASYGVGMVLGSAAMALLGDRAKLLVVYFASIAVACASLATVGVAPTFALVLAAFAVAGTCNGLDNVTTDALLQKRVPESFLGRVYSVLFLFRSVGEVAALAAGGFIVVVLGPQDSYLLAAAAMLLFGIVILAIIRPTRSRKS</sequence>
<dbReference type="OrthoDB" id="4204059at2"/>
<feature type="transmembrane region" description="Helical" evidence="7">
    <location>
        <begin position="295"/>
        <end position="312"/>
    </location>
</feature>
<reference evidence="10" key="2">
    <citation type="submission" date="2023-11" db="EMBL/GenBank/DDBJ databases">
        <title>MicrobeMod: A computational toolkit for identifying prokaryotic methylation and restriction-modification with nanopore sequencing.</title>
        <authorList>
            <person name="Crits-Christoph A."/>
            <person name="Kang S.C."/>
            <person name="Lee H."/>
            <person name="Ostrov N."/>
        </authorList>
    </citation>
    <scope>NUCLEOTIDE SEQUENCE</scope>
    <source>
        <strain evidence="10">ATCC 51242</strain>
    </source>
</reference>
<evidence type="ECO:0000313" key="9">
    <source>
        <dbReference type="EMBL" id="AHY46251.1"/>
    </source>
</evidence>
<feature type="transmembrane region" description="Helical" evidence="7">
    <location>
        <begin position="387"/>
        <end position="405"/>
    </location>
</feature>
<feature type="transmembrane region" description="Helical" evidence="7">
    <location>
        <begin position="21"/>
        <end position="44"/>
    </location>
</feature>
<feature type="transmembrane region" description="Helical" evidence="7">
    <location>
        <begin position="141"/>
        <end position="165"/>
    </location>
</feature>
<dbReference type="InterPro" id="IPR020846">
    <property type="entry name" value="MFS_dom"/>
</dbReference>
<evidence type="ECO:0000256" key="7">
    <source>
        <dbReference type="SAM" id="Phobius"/>
    </source>
</evidence>
<dbReference type="KEGG" id="rrd:RradSPS_0968"/>
<dbReference type="HOGENOM" id="CLU_034180_15_2_11"/>
<dbReference type="AlphaFoldDB" id="A0A023X210"/>
<dbReference type="InterPro" id="IPR036259">
    <property type="entry name" value="MFS_trans_sf"/>
</dbReference>
<dbReference type="GO" id="GO:0005886">
    <property type="term" value="C:plasma membrane"/>
    <property type="evidence" value="ECO:0007669"/>
    <property type="project" value="UniProtKB-SubCell"/>
</dbReference>
<proteinExistence type="predicted"/>
<comment type="subcellular location">
    <subcellularLocation>
        <location evidence="1">Cell membrane</location>
        <topology evidence="1">Multi-pass membrane protein</topology>
    </subcellularLocation>
</comment>
<keyword evidence="4 7" id="KW-0812">Transmembrane</keyword>
<dbReference type="Gene3D" id="1.20.1250.20">
    <property type="entry name" value="MFS general substrate transporter like domains"/>
    <property type="match status" value="2"/>
</dbReference>
<name>A0A023X210_RUBRA</name>
<evidence type="ECO:0000256" key="2">
    <source>
        <dbReference type="ARBA" id="ARBA00022448"/>
    </source>
</evidence>
<feature type="transmembrane region" description="Helical" evidence="7">
    <location>
        <begin position="171"/>
        <end position="190"/>
    </location>
</feature>
<keyword evidence="6 7" id="KW-0472">Membrane</keyword>
<feature type="domain" description="Major facilitator superfamily (MFS) profile" evidence="8">
    <location>
        <begin position="230"/>
        <end position="413"/>
    </location>
</feature>
<dbReference type="PROSITE" id="PS50850">
    <property type="entry name" value="MFS"/>
    <property type="match status" value="1"/>
</dbReference>
<keyword evidence="2" id="KW-0813">Transport</keyword>
<dbReference type="GO" id="GO:0022857">
    <property type="term" value="F:transmembrane transporter activity"/>
    <property type="evidence" value="ECO:0007669"/>
    <property type="project" value="InterPro"/>
</dbReference>
<dbReference type="PANTHER" id="PTHR43266">
    <property type="entry name" value="MACROLIDE-EFFLUX PROTEIN"/>
    <property type="match status" value="1"/>
</dbReference>
<gene>
    <name evidence="9" type="ORF">RradSPS_0968</name>
    <name evidence="10" type="ORF">SIL72_06420</name>
</gene>
<keyword evidence="11" id="KW-1185">Reference proteome</keyword>
<dbReference type="EMBL" id="CP007514">
    <property type="protein sequence ID" value="AHY46251.1"/>
    <property type="molecule type" value="Genomic_DNA"/>
</dbReference>
<dbReference type="Proteomes" id="UP001281130">
    <property type="component" value="Unassembled WGS sequence"/>
</dbReference>
<dbReference type="CDD" id="cd06173">
    <property type="entry name" value="MFS_MefA_like"/>
    <property type="match status" value="1"/>
</dbReference>
<protein>
    <submittedName>
        <fullName evidence="10">MFS transporter</fullName>
    </submittedName>
    <submittedName>
        <fullName evidence="9">Transmembrane secretion effector</fullName>
    </submittedName>
</protein>
<evidence type="ECO:0000259" key="8">
    <source>
        <dbReference type="PROSITE" id="PS50850"/>
    </source>
</evidence>
<dbReference type="Pfam" id="PF05977">
    <property type="entry name" value="MFS_3"/>
    <property type="match status" value="1"/>
</dbReference>
<dbReference type="InterPro" id="IPR010290">
    <property type="entry name" value="TM_effector"/>
</dbReference>
<dbReference type="PRINTS" id="PR01988">
    <property type="entry name" value="EXPORTERBACE"/>
</dbReference>
<organism evidence="9 11">
    <name type="scientific">Rubrobacter radiotolerans</name>
    <name type="common">Arthrobacter radiotolerans</name>
    <dbReference type="NCBI Taxonomy" id="42256"/>
    <lineage>
        <taxon>Bacteria</taxon>
        <taxon>Bacillati</taxon>
        <taxon>Actinomycetota</taxon>
        <taxon>Rubrobacteria</taxon>
        <taxon>Rubrobacterales</taxon>
        <taxon>Rubrobacteraceae</taxon>
        <taxon>Rubrobacter</taxon>
    </lineage>
</organism>
<evidence type="ECO:0000256" key="3">
    <source>
        <dbReference type="ARBA" id="ARBA00022475"/>
    </source>
</evidence>
<dbReference type="InterPro" id="IPR022324">
    <property type="entry name" value="Bacilysin_exporter_BacE_put"/>
</dbReference>
<dbReference type="STRING" id="42256.RradSPS_0968"/>
<feature type="transmembrane region" description="Helical" evidence="7">
    <location>
        <begin position="228"/>
        <end position="245"/>
    </location>
</feature>
<dbReference type="PATRIC" id="fig|42256.3.peg.979"/>
<dbReference type="EMBL" id="JAWXXX010000001">
    <property type="protein sequence ID" value="MDX5893659.1"/>
    <property type="molecule type" value="Genomic_DNA"/>
</dbReference>
<keyword evidence="3" id="KW-1003">Cell membrane</keyword>
<feature type="transmembrane region" description="Helical" evidence="7">
    <location>
        <begin position="358"/>
        <end position="381"/>
    </location>
</feature>
<dbReference type="PANTHER" id="PTHR43266:SF2">
    <property type="entry name" value="MAJOR FACILITATOR SUPERFAMILY (MFS) PROFILE DOMAIN-CONTAINING PROTEIN"/>
    <property type="match status" value="1"/>
</dbReference>
<evidence type="ECO:0000313" key="10">
    <source>
        <dbReference type="EMBL" id="MDX5893659.1"/>
    </source>
</evidence>
<evidence type="ECO:0000256" key="1">
    <source>
        <dbReference type="ARBA" id="ARBA00004651"/>
    </source>
</evidence>
<evidence type="ECO:0000256" key="5">
    <source>
        <dbReference type="ARBA" id="ARBA00022989"/>
    </source>
</evidence>
<accession>A0A023X210</accession>
<dbReference type="SUPFAM" id="SSF103473">
    <property type="entry name" value="MFS general substrate transporter"/>
    <property type="match status" value="1"/>
</dbReference>
<keyword evidence="5 7" id="KW-1133">Transmembrane helix</keyword>
<feature type="transmembrane region" description="Helical" evidence="7">
    <location>
        <begin position="265"/>
        <end position="288"/>
    </location>
</feature>